<protein>
    <submittedName>
        <fullName evidence="2">Uncharacterized protein</fullName>
    </submittedName>
</protein>
<name>A0A5B7KGY7_PORTR</name>
<keyword evidence="1" id="KW-0812">Transmembrane</keyword>
<gene>
    <name evidence="2" type="ORF">E2C01_099479</name>
</gene>
<accession>A0A5B7KGY7</accession>
<evidence type="ECO:0000256" key="1">
    <source>
        <dbReference type="SAM" id="Phobius"/>
    </source>
</evidence>
<proteinExistence type="predicted"/>
<sequence length="36" mass="3847">MEGENGTNGLVVVVVMVVVVVVAVDLFVYARKEVVI</sequence>
<reference evidence="2 3" key="1">
    <citation type="submission" date="2019-05" db="EMBL/GenBank/DDBJ databases">
        <title>Another draft genome of Portunus trituberculatus and its Hox gene families provides insights of decapod evolution.</title>
        <authorList>
            <person name="Jeong J.-H."/>
            <person name="Song I."/>
            <person name="Kim S."/>
            <person name="Choi T."/>
            <person name="Kim D."/>
            <person name="Ryu S."/>
            <person name="Kim W."/>
        </authorList>
    </citation>
    <scope>NUCLEOTIDE SEQUENCE [LARGE SCALE GENOMIC DNA]</scope>
    <source>
        <tissue evidence="2">Muscle</tissue>
    </source>
</reference>
<dbReference type="EMBL" id="VSRR010138093">
    <property type="protein sequence ID" value="MPD03825.1"/>
    <property type="molecule type" value="Genomic_DNA"/>
</dbReference>
<keyword evidence="3" id="KW-1185">Reference proteome</keyword>
<evidence type="ECO:0000313" key="2">
    <source>
        <dbReference type="EMBL" id="MPD03825.1"/>
    </source>
</evidence>
<keyword evidence="1" id="KW-0472">Membrane</keyword>
<feature type="transmembrane region" description="Helical" evidence="1">
    <location>
        <begin position="6"/>
        <end position="30"/>
    </location>
</feature>
<dbReference type="Proteomes" id="UP000324222">
    <property type="component" value="Unassembled WGS sequence"/>
</dbReference>
<evidence type="ECO:0000313" key="3">
    <source>
        <dbReference type="Proteomes" id="UP000324222"/>
    </source>
</evidence>
<keyword evidence="1" id="KW-1133">Transmembrane helix</keyword>
<comment type="caution">
    <text evidence="2">The sequence shown here is derived from an EMBL/GenBank/DDBJ whole genome shotgun (WGS) entry which is preliminary data.</text>
</comment>
<dbReference type="AlphaFoldDB" id="A0A5B7KGY7"/>
<organism evidence="2 3">
    <name type="scientific">Portunus trituberculatus</name>
    <name type="common">Swimming crab</name>
    <name type="synonym">Neptunus trituberculatus</name>
    <dbReference type="NCBI Taxonomy" id="210409"/>
    <lineage>
        <taxon>Eukaryota</taxon>
        <taxon>Metazoa</taxon>
        <taxon>Ecdysozoa</taxon>
        <taxon>Arthropoda</taxon>
        <taxon>Crustacea</taxon>
        <taxon>Multicrustacea</taxon>
        <taxon>Malacostraca</taxon>
        <taxon>Eumalacostraca</taxon>
        <taxon>Eucarida</taxon>
        <taxon>Decapoda</taxon>
        <taxon>Pleocyemata</taxon>
        <taxon>Brachyura</taxon>
        <taxon>Eubrachyura</taxon>
        <taxon>Portunoidea</taxon>
        <taxon>Portunidae</taxon>
        <taxon>Portuninae</taxon>
        <taxon>Portunus</taxon>
    </lineage>
</organism>